<keyword evidence="3" id="KW-0378">Hydrolase</keyword>
<protein>
    <submittedName>
        <fullName evidence="3">Predicted nuclease of restriction endonuclease-like (RecB) superfamily, DUF1016 family</fullName>
    </submittedName>
</protein>
<feature type="domain" description="YhcG PDDEXK nuclease" evidence="1">
    <location>
        <begin position="183"/>
        <end position="331"/>
    </location>
</feature>
<evidence type="ECO:0000259" key="2">
    <source>
        <dbReference type="Pfam" id="PF17761"/>
    </source>
</evidence>
<dbReference type="PANTHER" id="PTHR30547">
    <property type="entry name" value="UNCHARACTERIZED PROTEIN YHCG-RELATED"/>
    <property type="match status" value="1"/>
</dbReference>
<dbReference type="InterPro" id="IPR009362">
    <property type="entry name" value="YhcG_C"/>
</dbReference>
<dbReference type="InterPro" id="IPR011856">
    <property type="entry name" value="tRNA_endonuc-like_dom_sf"/>
</dbReference>
<dbReference type="PANTHER" id="PTHR30547:SF5">
    <property type="entry name" value="NUCLEASE YHCG-RELATED"/>
    <property type="match status" value="1"/>
</dbReference>
<dbReference type="OrthoDB" id="9801263at2"/>
<keyword evidence="4" id="KW-1185">Reference proteome</keyword>
<dbReference type="GO" id="GO:0003676">
    <property type="term" value="F:nucleic acid binding"/>
    <property type="evidence" value="ECO:0007669"/>
    <property type="project" value="InterPro"/>
</dbReference>
<dbReference type="Proteomes" id="UP000199673">
    <property type="component" value="Unassembled WGS sequence"/>
</dbReference>
<dbReference type="InterPro" id="IPR041527">
    <property type="entry name" value="YhcG_N"/>
</dbReference>
<dbReference type="RefSeq" id="WP_091698063.1">
    <property type="nucleotide sequence ID" value="NZ_FPBF01000010.1"/>
</dbReference>
<keyword evidence="3" id="KW-0255">Endonuclease</keyword>
<gene>
    <name evidence="3" type="ORF">SAMN04489724_0059</name>
</gene>
<keyword evidence="3" id="KW-0540">Nuclease</keyword>
<name>A0A1I7E507_9BACT</name>
<accession>A0A1I7E507</accession>
<evidence type="ECO:0000313" key="3">
    <source>
        <dbReference type="EMBL" id="SFU18903.1"/>
    </source>
</evidence>
<proteinExistence type="predicted"/>
<feature type="domain" description="YhcG N-terminal" evidence="2">
    <location>
        <begin position="14"/>
        <end position="162"/>
    </location>
</feature>
<reference evidence="4" key="1">
    <citation type="submission" date="2016-10" db="EMBL/GenBank/DDBJ databases">
        <authorList>
            <person name="Varghese N."/>
            <person name="Submissions S."/>
        </authorList>
    </citation>
    <scope>NUCLEOTIDE SEQUENCE [LARGE SCALE GENOMIC DNA]</scope>
    <source>
        <strain evidence="4">DSM 23445</strain>
    </source>
</reference>
<dbReference type="AlphaFoldDB" id="A0A1I7E507"/>
<dbReference type="Gene3D" id="3.40.1350.10">
    <property type="match status" value="1"/>
</dbReference>
<dbReference type="InterPro" id="IPR053148">
    <property type="entry name" value="PD-DEXK-like_domain"/>
</dbReference>
<organism evidence="3 4">
    <name type="scientific">Algoriphagus locisalis</name>
    <dbReference type="NCBI Taxonomy" id="305507"/>
    <lineage>
        <taxon>Bacteria</taxon>
        <taxon>Pseudomonadati</taxon>
        <taxon>Bacteroidota</taxon>
        <taxon>Cytophagia</taxon>
        <taxon>Cytophagales</taxon>
        <taxon>Cyclobacteriaceae</taxon>
        <taxon>Algoriphagus</taxon>
    </lineage>
</organism>
<dbReference type="Pfam" id="PF06250">
    <property type="entry name" value="YhcG_C"/>
    <property type="match status" value="1"/>
</dbReference>
<dbReference type="Pfam" id="PF17761">
    <property type="entry name" value="DUF1016_N"/>
    <property type="match status" value="1"/>
</dbReference>
<dbReference type="EMBL" id="FPBF01000010">
    <property type="protein sequence ID" value="SFU18903.1"/>
    <property type="molecule type" value="Genomic_DNA"/>
</dbReference>
<sequence length="346" mass="40251">MSKEISNDNAFYAEISELLKQARSTAYKAVNNIMVQTYWQIGRRIVEQEQAGQSRAGYGEYLISNLSRHLSDTLGKGFSEANLWNMKQFYQTFPDYGQFSTHRVENSKSATQRVANLSWTNIRLIMRIDDPKEREYYLSEASSQNWSSRLLERNIKSGYYHRLLATQEHTSEITPEKHDPVHFIKDPYIAEFLDLPEDLTGKESVLEKALIGNLQQFLLELGKGFSFVDRQMRISTETSHFYVDLVFYNYILKCFVVIDLKTTKLKHADIGQMDMYVRMFDALKRGEDDNPTIGIILCAEKDETMVKYSVLKENKQLFASKYKTLLPTEEEMAEMIAARNRKLLDK</sequence>
<dbReference type="GO" id="GO:0004519">
    <property type="term" value="F:endonuclease activity"/>
    <property type="evidence" value="ECO:0007669"/>
    <property type="project" value="UniProtKB-KW"/>
</dbReference>
<evidence type="ECO:0000313" key="4">
    <source>
        <dbReference type="Proteomes" id="UP000199673"/>
    </source>
</evidence>
<evidence type="ECO:0000259" key="1">
    <source>
        <dbReference type="Pfam" id="PF06250"/>
    </source>
</evidence>